<comment type="similarity">
    <text evidence="2 10">Belongs to the TRAFAC class TrmE-Era-EngA-EngB-Septin-like GTPase superfamily. EngB GTPase family.</text>
</comment>
<dbReference type="RefSeq" id="WP_317696049.1">
    <property type="nucleotide sequence ID" value="NZ_AP026801.1"/>
</dbReference>
<evidence type="ECO:0000256" key="9">
    <source>
        <dbReference type="ARBA" id="ARBA00023306"/>
    </source>
</evidence>
<evidence type="ECO:0000256" key="7">
    <source>
        <dbReference type="ARBA" id="ARBA00023134"/>
    </source>
</evidence>
<evidence type="ECO:0000256" key="4">
    <source>
        <dbReference type="ARBA" id="ARBA00022723"/>
    </source>
</evidence>
<accession>A0AAU9D8R7</accession>
<dbReference type="KEGG" id="xak:KIMC2_17440"/>
<name>A0AAU9D8R7_9LACO</name>
<keyword evidence="9 10" id="KW-0131">Cell cycle</keyword>
<keyword evidence="5 10" id="KW-0547">Nucleotide-binding</keyword>
<dbReference type="PANTHER" id="PTHR11649">
    <property type="entry name" value="MSS1/TRME-RELATED GTP-BINDING PROTEIN"/>
    <property type="match status" value="1"/>
</dbReference>
<dbReference type="Pfam" id="PF01926">
    <property type="entry name" value="MMR_HSR1"/>
    <property type="match status" value="1"/>
</dbReference>
<dbReference type="PANTHER" id="PTHR11649:SF13">
    <property type="entry name" value="ENGB-TYPE G DOMAIN-CONTAINING PROTEIN"/>
    <property type="match status" value="1"/>
</dbReference>
<dbReference type="SUPFAM" id="SSF52540">
    <property type="entry name" value="P-loop containing nucleoside triphosphate hydrolases"/>
    <property type="match status" value="1"/>
</dbReference>
<dbReference type="InterPro" id="IPR027417">
    <property type="entry name" value="P-loop_NTPase"/>
</dbReference>
<dbReference type="Proteomes" id="UP001321804">
    <property type="component" value="Chromosome"/>
</dbReference>
<reference evidence="12 13" key="1">
    <citation type="journal article" date="2023" name="Microbiol. Spectr.">
        <title>Symbiosis of Carpenter Bees with Uncharacterized Lactic Acid Bacteria Showing NAD Auxotrophy.</title>
        <authorList>
            <person name="Kawasaki S."/>
            <person name="Ozawa K."/>
            <person name="Mori T."/>
            <person name="Yamamoto A."/>
            <person name="Ito M."/>
            <person name="Ohkuma M."/>
            <person name="Sakamoto M."/>
            <person name="Matsutani M."/>
        </authorList>
    </citation>
    <scope>NUCLEOTIDE SEQUENCE [LARGE SCALE GENOMIC DNA]</scope>
    <source>
        <strain evidence="12 13">KimC2</strain>
    </source>
</reference>
<gene>
    <name evidence="10 12" type="primary">engB</name>
    <name evidence="12" type="ORF">KIMC2_17440</name>
</gene>
<dbReference type="InterPro" id="IPR019987">
    <property type="entry name" value="GTP-bd_ribosome_bio_YsxC"/>
</dbReference>
<evidence type="ECO:0000256" key="5">
    <source>
        <dbReference type="ARBA" id="ARBA00022741"/>
    </source>
</evidence>
<dbReference type="InterPro" id="IPR030393">
    <property type="entry name" value="G_ENGB_dom"/>
</dbReference>
<keyword evidence="13" id="KW-1185">Reference proteome</keyword>
<comment type="cofactor">
    <cofactor evidence="1">
        <name>Mg(2+)</name>
        <dbReference type="ChEBI" id="CHEBI:18420"/>
    </cofactor>
</comment>
<evidence type="ECO:0000259" key="11">
    <source>
        <dbReference type="PROSITE" id="PS51706"/>
    </source>
</evidence>
<dbReference type="NCBIfam" id="TIGR00231">
    <property type="entry name" value="small_GTP"/>
    <property type="match status" value="1"/>
</dbReference>
<evidence type="ECO:0000313" key="12">
    <source>
        <dbReference type="EMBL" id="BDR57182.1"/>
    </source>
</evidence>
<dbReference type="EMBL" id="AP026801">
    <property type="protein sequence ID" value="BDR57182.1"/>
    <property type="molecule type" value="Genomic_DNA"/>
</dbReference>
<keyword evidence="7 10" id="KW-0342">GTP-binding</keyword>
<comment type="function">
    <text evidence="10">Necessary for normal cell division and for the maintenance of normal septation.</text>
</comment>
<evidence type="ECO:0000256" key="10">
    <source>
        <dbReference type="HAMAP-Rule" id="MF_00321"/>
    </source>
</evidence>
<proteinExistence type="inferred from homology"/>
<dbReference type="GO" id="GO:0000917">
    <property type="term" value="P:division septum assembly"/>
    <property type="evidence" value="ECO:0007669"/>
    <property type="project" value="UniProtKB-KW"/>
</dbReference>
<evidence type="ECO:0000256" key="1">
    <source>
        <dbReference type="ARBA" id="ARBA00001946"/>
    </source>
</evidence>
<keyword evidence="6" id="KW-0460">Magnesium</keyword>
<protein>
    <recommendedName>
        <fullName evidence="10">Probable GTP-binding protein EngB</fullName>
    </recommendedName>
</protein>
<evidence type="ECO:0000256" key="2">
    <source>
        <dbReference type="ARBA" id="ARBA00009638"/>
    </source>
</evidence>
<dbReference type="Gene3D" id="3.40.50.300">
    <property type="entry name" value="P-loop containing nucleotide triphosphate hydrolases"/>
    <property type="match status" value="1"/>
</dbReference>
<evidence type="ECO:0000256" key="3">
    <source>
        <dbReference type="ARBA" id="ARBA00022618"/>
    </source>
</evidence>
<dbReference type="CDD" id="cd01876">
    <property type="entry name" value="YihA_EngB"/>
    <property type="match status" value="1"/>
</dbReference>
<dbReference type="AlphaFoldDB" id="A0AAU9D8R7"/>
<evidence type="ECO:0000256" key="8">
    <source>
        <dbReference type="ARBA" id="ARBA00023210"/>
    </source>
</evidence>
<dbReference type="GO" id="GO:0046872">
    <property type="term" value="F:metal ion binding"/>
    <property type="evidence" value="ECO:0007669"/>
    <property type="project" value="UniProtKB-KW"/>
</dbReference>
<dbReference type="PROSITE" id="PS51706">
    <property type="entry name" value="G_ENGB"/>
    <property type="match status" value="1"/>
</dbReference>
<evidence type="ECO:0000256" key="6">
    <source>
        <dbReference type="ARBA" id="ARBA00022842"/>
    </source>
</evidence>
<dbReference type="HAMAP" id="MF_00321">
    <property type="entry name" value="GTPase_EngB"/>
    <property type="match status" value="1"/>
</dbReference>
<keyword evidence="3 10" id="KW-0132">Cell division</keyword>
<dbReference type="GO" id="GO:0005525">
    <property type="term" value="F:GTP binding"/>
    <property type="evidence" value="ECO:0007669"/>
    <property type="project" value="UniProtKB-UniRule"/>
</dbReference>
<evidence type="ECO:0000313" key="13">
    <source>
        <dbReference type="Proteomes" id="UP001321804"/>
    </source>
</evidence>
<feature type="domain" description="EngB-type G" evidence="11">
    <location>
        <begin position="22"/>
        <end position="197"/>
    </location>
</feature>
<sequence>MANKDQQFVTSAVKAVDFPKSNLPRIAFFGRSNVGKSSLINTLMNRKNLARTSSTPGKTQTVNFYLATDNSYQLVDYPGYGYAKLGKKKRAEINQMIRTTVSEIDNLRGIVQLVDGRIPTQPVDLEFEKFLNQVGVPQMIAVTKTDKVKKSEIGKLENRIEKDFGENVEMVEYLLTSTVSKRGITDLKTWISELTNF</sequence>
<keyword evidence="4" id="KW-0479">Metal-binding</keyword>
<organism evidence="12 13">
    <name type="scientific">Xylocopilactobacillus apis</name>
    <dbReference type="NCBI Taxonomy" id="2932183"/>
    <lineage>
        <taxon>Bacteria</taxon>
        <taxon>Bacillati</taxon>
        <taxon>Bacillota</taxon>
        <taxon>Bacilli</taxon>
        <taxon>Lactobacillales</taxon>
        <taxon>Lactobacillaceae</taxon>
        <taxon>Xylocopilactobacillus</taxon>
    </lineage>
</organism>
<dbReference type="InterPro" id="IPR006073">
    <property type="entry name" value="GTP-bd"/>
</dbReference>
<dbReference type="NCBIfam" id="TIGR03598">
    <property type="entry name" value="GTPase_YsxC"/>
    <property type="match status" value="1"/>
</dbReference>
<dbReference type="InterPro" id="IPR005225">
    <property type="entry name" value="Small_GTP-bd"/>
</dbReference>
<keyword evidence="8 10" id="KW-0717">Septation</keyword>